<dbReference type="InterPro" id="IPR017941">
    <property type="entry name" value="Rieske_2Fe-2S"/>
</dbReference>
<evidence type="ECO:0000259" key="6">
    <source>
        <dbReference type="PROSITE" id="PS51296"/>
    </source>
</evidence>
<keyword evidence="2" id="KW-0479">Metal-binding</keyword>
<gene>
    <name evidence="7" type="ORF">LCGC14_1592050</name>
</gene>
<dbReference type="PROSITE" id="PS51296">
    <property type="entry name" value="RIESKE"/>
    <property type="match status" value="1"/>
</dbReference>
<dbReference type="PANTHER" id="PTHR21496:SF0">
    <property type="entry name" value="RIESKE DOMAIN-CONTAINING PROTEIN"/>
    <property type="match status" value="1"/>
</dbReference>
<feature type="non-terminal residue" evidence="7">
    <location>
        <position position="1"/>
    </location>
</feature>
<evidence type="ECO:0000313" key="7">
    <source>
        <dbReference type="EMBL" id="KKM25724.1"/>
    </source>
</evidence>
<evidence type="ECO:0000256" key="4">
    <source>
        <dbReference type="ARBA" id="ARBA00023014"/>
    </source>
</evidence>
<protein>
    <recommendedName>
        <fullName evidence="6">Rieske domain-containing protein</fullName>
    </recommendedName>
</protein>
<reference evidence="7" key="1">
    <citation type="journal article" date="2015" name="Nature">
        <title>Complex archaea that bridge the gap between prokaryotes and eukaryotes.</title>
        <authorList>
            <person name="Spang A."/>
            <person name="Saw J.H."/>
            <person name="Jorgensen S.L."/>
            <person name="Zaremba-Niedzwiedzka K."/>
            <person name="Martijn J."/>
            <person name="Lind A.E."/>
            <person name="van Eijk R."/>
            <person name="Schleper C."/>
            <person name="Guy L."/>
            <person name="Ettema T.J."/>
        </authorList>
    </citation>
    <scope>NUCLEOTIDE SEQUENCE</scope>
</reference>
<dbReference type="AlphaFoldDB" id="A0A0F9J002"/>
<dbReference type="Gene3D" id="2.102.10.10">
    <property type="entry name" value="Rieske [2Fe-2S] iron-sulphur domain"/>
    <property type="match status" value="1"/>
</dbReference>
<name>A0A0F9J002_9ZZZZ</name>
<dbReference type="GO" id="GO:0051537">
    <property type="term" value="F:2 iron, 2 sulfur cluster binding"/>
    <property type="evidence" value="ECO:0007669"/>
    <property type="project" value="UniProtKB-KW"/>
</dbReference>
<accession>A0A0F9J002</accession>
<evidence type="ECO:0000256" key="1">
    <source>
        <dbReference type="ARBA" id="ARBA00022714"/>
    </source>
</evidence>
<comment type="cofactor">
    <cofactor evidence="5">
        <name>[2Fe-2S] cluster</name>
        <dbReference type="ChEBI" id="CHEBI:190135"/>
    </cofactor>
</comment>
<organism evidence="7">
    <name type="scientific">marine sediment metagenome</name>
    <dbReference type="NCBI Taxonomy" id="412755"/>
    <lineage>
        <taxon>unclassified sequences</taxon>
        <taxon>metagenomes</taxon>
        <taxon>ecological metagenomes</taxon>
    </lineage>
</organism>
<dbReference type="PANTHER" id="PTHR21496">
    <property type="entry name" value="FERREDOXIN-RELATED"/>
    <property type="match status" value="1"/>
</dbReference>
<keyword evidence="1" id="KW-0001">2Fe-2S</keyword>
<dbReference type="Pfam" id="PF00355">
    <property type="entry name" value="Rieske"/>
    <property type="match status" value="1"/>
</dbReference>
<keyword evidence="4" id="KW-0411">Iron-sulfur</keyword>
<proteinExistence type="predicted"/>
<dbReference type="GO" id="GO:0046872">
    <property type="term" value="F:metal ion binding"/>
    <property type="evidence" value="ECO:0007669"/>
    <property type="project" value="UniProtKB-KW"/>
</dbReference>
<keyword evidence="3" id="KW-0408">Iron</keyword>
<dbReference type="InterPro" id="IPR036922">
    <property type="entry name" value="Rieske_2Fe-2S_sf"/>
</dbReference>
<evidence type="ECO:0000256" key="2">
    <source>
        <dbReference type="ARBA" id="ARBA00022723"/>
    </source>
</evidence>
<evidence type="ECO:0000256" key="5">
    <source>
        <dbReference type="ARBA" id="ARBA00034078"/>
    </source>
</evidence>
<sequence length="185" mass="20374">GLSTADGAHESSRYMWVLHRWHCDPFTAIGSWPPMLKLVLLDQRHEGKTWLVETDDPTPHSGYTNGSFQFTKRQADVYPDLNTSRLELSASDESPAVKVAVGTHTPNFDTVLASVDGQFYAFGGECTHRGGPLGEGVLEDDTVECPWHHGRFNVKTGEVVDAPPRSPVPTYRVQIEGDDIKVAKG</sequence>
<dbReference type="SUPFAM" id="SSF50022">
    <property type="entry name" value="ISP domain"/>
    <property type="match status" value="1"/>
</dbReference>
<dbReference type="EMBL" id="LAZR01012656">
    <property type="protein sequence ID" value="KKM25724.1"/>
    <property type="molecule type" value="Genomic_DNA"/>
</dbReference>
<comment type="caution">
    <text evidence="7">The sequence shown here is derived from an EMBL/GenBank/DDBJ whole genome shotgun (WGS) entry which is preliminary data.</text>
</comment>
<feature type="domain" description="Rieske" evidence="6">
    <location>
        <begin position="85"/>
        <end position="182"/>
    </location>
</feature>
<evidence type="ECO:0000256" key="3">
    <source>
        <dbReference type="ARBA" id="ARBA00023004"/>
    </source>
</evidence>